<feature type="transmembrane region" description="Helical" evidence="2">
    <location>
        <begin position="197"/>
        <end position="214"/>
    </location>
</feature>
<dbReference type="PANTHER" id="PTHR45228:SF4">
    <property type="entry name" value="LIPOPROTEIN"/>
    <property type="match status" value="1"/>
</dbReference>
<dbReference type="GO" id="GO:0016787">
    <property type="term" value="F:hydrolase activity"/>
    <property type="evidence" value="ECO:0007669"/>
    <property type="project" value="UniProtKB-KW"/>
</dbReference>
<accession>A0A1V0TWX4</accession>
<feature type="domain" description="HD" evidence="3">
    <location>
        <begin position="242"/>
        <end position="364"/>
    </location>
</feature>
<dbReference type="InterPro" id="IPR003607">
    <property type="entry name" value="HD/PDEase_dom"/>
</dbReference>
<sequence>MRTIPAAARGFIGCAALAAVLCAAPALRLGADAPWADALALTVLYALCERLRPGWAGPVLLAAALLLPPPLAALTALPGALTAPVEAPVAARRIWHAAELALACCAAGRLAGLLTAALGHHPPRAPYFPGALLTAAAAALAFCAVLAALDGAILIAAERRPPRTAWRGLLVPALGPFLVHGAAGLMTAVLWRSAYGPPAALLVLLPMYLSRWVFAQYHRERAAHQATIRALVQAVDLKDHYTRGHSERVGRASAMIARELGMTEQRLEVLRFAGILHDVGKLGVPTRLLRKDGPLTPQERAVIELHPEYGHEIVRGIGFLGEARAAVLHHHERLDGSGYPYGLVGHRIPEAARVVAVADAFDAMTSTRSYRRARPVAAAVAELRRCAGTQFDPRMVAALAAALERDGWQPGLATAAAPSPCGNVPPDLADRPSQAADGPPRATVPHRTAAAEDGAP</sequence>
<keyword evidence="5" id="KW-0378">Hydrolase</keyword>
<dbReference type="AlphaFoldDB" id="A0A1V0TWX4"/>
<evidence type="ECO:0000313" key="5">
    <source>
        <dbReference type="EMBL" id="ARF57330.1"/>
    </source>
</evidence>
<dbReference type="InterPro" id="IPR006674">
    <property type="entry name" value="HD_domain"/>
</dbReference>
<gene>
    <name evidence="5" type="ORF">B1H19_26975</name>
</gene>
<organism evidence="5 6">
    <name type="scientific">Streptomyces gilvosporeus</name>
    <dbReference type="NCBI Taxonomy" id="553510"/>
    <lineage>
        <taxon>Bacteria</taxon>
        <taxon>Bacillati</taxon>
        <taxon>Actinomycetota</taxon>
        <taxon>Actinomycetes</taxon>
        <taxon>Kitasatosporales</taxon>
        <taxon>Streptomycetaceae</taxon>
        <taxon>Streptomyces</taxon>
    </lineage>
</organism>
<name>A0A1V0TWX4_9ACTN</name>
<dbReference type="EMBL" id="CP020569">
    <property type="protein sequence ID" value="ARF57330.1"/>
    <property type="molecule type" value="Genomic_DNA"/>
</dbReference>
<dbReference type="Gene3D" id="1.10.3210.10">
    <property type="entry name" value="Hypothetical protein af1432"/>
    <property type="match status" value="1"/>
</dbReference>
<dbReference type="Proteomes" id="UP000192726">
    <property type="component" value="Chromosome"/>
</dbReference>
<reference evidence="5 6" key="1">
    <citation type="submission" date="2017-04" db="EMBL/GenBank/DDBJ databases">
        <title>Complete Genome Sequence of Streptomyces gilvosporeus F607, a Capable Producer of Natamycin.</title>
        <authorList>
            <person name="Zong G."/>
            <person name="Zhong C."/>
            <person name="Fu J."/>
            <person name="Qin R."/>
            <person name="Cao G."/>
        </authorList>
    </citation>
    <scope>NUCLEOTIDE SEQUENCE [LARGE SCALE GENOMIC DNA]</scope>
    <source>
        <strain evidence="5 6">F607</strain>
    </source>
</reference>
<dbReference type="InterPro" id="IPR052020">
    <property type="entry name" value="Cyclic_di-GMP/3'3'-cGAMP_PDE"/>
</dbReference>
<dbReference type="SUPFAM" id="SSF109604">
    <property type="entry name" value="HD-domain/PDEase-like"/>
    <property type="match status" value="1"/>
</dbReference>
<feature type="region of interest" description="Disordered" evidence="1">
    <location>
        <begin position="411"/>
        <end position="456"/>
    </location>
</feature>
<evidence type="ECO:0000313" key="6">
    <source>
        <dbReference type="Proteomes" id="UP000192726"/>
    </source>
</evidence>
<protein>
    <submittedName>
        <fullName evidence="5">Metal-dependent phosphohydrolase</fullName>
    </submittedName>
</protein>
<dbReference type="OrthoDB" id="9802066at2"/>
<feature type="transmembrane region" description="Helical" evidence="2">
    <location>
        <begin position="169"/>
        <end position="191"/>
    </location>
</feature>
<feature type="transmembrane region" description="Helical" evidence="2">
    <location>
        <begin position="131"/>
        <end position="157"/>
    </location>
</feature>
<evidence type="ECO:0000259" key="3">
    <source>
        <dbReference type="PROSITE" id="PS51831"/>
    </source>
</evidence>
<dbReference type="NCBIfam" id="TIGR00277">
    <property type="entry name" value="HDIG"/>
    <property type="match status" value="1"/>
</dbReference>
<feature type="transmembrane region" description="Helical" evidence="2">
    <location>
        <begin position="54"/>
        <end position="77"/>
    </location>
</feature>
<dbReference type="PROSITE" id="PS51831">
    <property type="entry name" value="HD"/>
    <property type="match status" value="1"/>
</dbReference>
<keyword evidence="2" id="KW-0472">Membrane</keyword>
<proteinExistence type="predicted"/>
<dbReference type="Pfam" id="PF13487">
    <property type="entry name" value="HD_5"/>
    <property type="match status" value="1"/>
</dbReference>
<dbReference type="PROSITE" id="PS51832">
    <property type="entry name" value="HD_GYP"/>
    <property type="match status" value="1"/>
</dbReference>
<dbReference type="STRING" id="553510.B1H19_26975"/>
<feature type="domain" description="HD-GYP" evidence="4">
    <location>
        <begin position="220"/>
        <end position="415"/>
    </location>
</feature>
<dbReference type="CDD" id="cd00077">
    <property type="entry name" value="HDc"/>
    <property type="match status" value="1"/>
</dbReference>
<dbReference type="InterPro" id="IPR037522">
    <property type="entry name" value="HD_GYP_dom"/>
</dbReference>
<keyword evidence="6" id="KW-1185">Reference proteome</keyword>
<keyword evidence="2" id="KW-1133">Transmembrane helix</keyword>
<dbReference type="SMART" id="SM00471">
    <property type="entry name" value="HDc"/>
    <property type="match status" value="1"/>
</dbReference>
<dbReference type="InterPro" id="IPR006675">
    <property type="entry name" value="HDIG_dom"/>
</dbReference>
<dbReference type="PANTHER" id="PTHR45228">
    <property type="entry name" value="CYCLIC DI-GMP PHOSPHODIESTERASE TM_0186-RELATED"/>
    <property type="match status" value="1"/>
</dbReference>
<evidence type="ECO:0000256" key="2">
    <source>
        <dbReference type="SAM" id="Phobius"/>
    </source>
</evidence>
<feature type="transmembrane region" description="Helical" evidence="2">
    <location>
        <begin position="98"/>
        <end position="119"/>
    </location>
</feature>
<dbReference type="RefSeq" id="WP_083107331.1">
    <property type="nucleotide sequence ID" value="NZ_CP020569.1"/>
</dbReference>
<evidence type="ECO:0000256" key="1">
    <source>
        <dbReference type="SAM" id="MobiDB-lite"/>
    </source>
</evidence>
<dbReference type="KEGG" id="sgv:B1H19_26975"/>
<keyword evidence="2" id="KW-0812">Transmembrane</keyword>
<evidence type="ECO:0000259" key="4">
    <source>
        <dbReference type="PROSITE" id="PS51832"/>
    </source>
</evidence>